<name>A0ABV0RM82_9TELE</name>
<accession>A0ABV0RM82</accession>
<dbReference type="EMBL" id="JAHRIN010051168">
    <property type="protein sequence ID" value="MEQ2209299.1"/>
    <property type="molecule type" value="Genomic_DNA"/>
</dbReference>
<evidence type="ECO:0000256" key="1">
    <source>
        <dbReference type="ARBA" id="ARBA00023157"/>
    </source>
</evidence>
<sequence>VKEMSLIRNTILECQCELQPCYSPGACVNTIGGFSCKPCPPGLWGAPLAGTGLDYAKTHKQVSHMKTTKVLLNNISIFSDCECSYLHKQLVMFKQSARRSLAPL</sequence>
<dbReference type="SUPFAM" id="SSF57196">
    <property type="entry name" value="EGF/Laminin"/>
    <property type="match status" value="1"/>
</dbReference>
<reference evidence="3 4" key="1">
    <citation type="submission" date="2021-06" db="EMBL/GenBank/DDBJ databases">
        <authorList>
            <person name="Palmer J.M."/>
        </authorList>
    </citation>
    <scope>NUCLEOTIDE SEQUENCE [LARGE SCALE GENOMIC DNA]</scope>
    <source>
        <strain evidence="3 4">XC_2019</strain>
        <tissue evidence="3">Muscle</tissue>
    </source>
</reference>
<evidence type="ECO:0000259" key="2">
    <source>
        <dbReference type="Pfam" id="PF07645"/>
    </source>
</evidence>
<evidence type="ECO:0000313" key="4">
    <source>
        <dbReference type="Proteomes" id="UP001434883"/>
    </source>
</evidence>
<feature type="domain" description="NOTCH1 EGF-like calcium-binding" evidence="2">
    <location>
        <begin position="13"/>
        <end position="44"/>
    </location>
</feature>
<dbReference type="Gene3D" id="2.10.25.10">
    <property type="entry name" value="Laminin"/>
    <property type="match status" value="1"/>
</dbReference>
<dbReference type="Proteomes" id="UP001434883">
    <property type="component" value="Unassembled WGS sequence"/>
</dbReference>
<protein>
    <recommendedName>
        <fullName evidence="2">NOTCH1 EGF-like calcium-binding domain-containing protein</fullName>
    </recommendedName>
</protein>
<keyword evidence="1" id="KW-1015">Disulfide bond</keyword>
<dbReference type="Pfam" id="PF07645">
    <property type="entry name" value="EGF_CA"/>
    <property type="match status" value="1"/>
</dbReference>
<dbReference type="CDD" id="cd00054">
    <property type="entry name" value="EGF_CA"/>
    <property type="match status" value="1"/>
</dbReference>
<feature type="non-terminal residue" evidence="3">
    <location>
        <position position="1"/>
    </location>
</feature>
<evidence type="ECO:0000313" key="3">
    <source>
        <dbReference type="EMBL" id="MEQ2209299.1"/>
    </source>
</evidence>
<gene>
    <name evidence="3" type="ORF">XENOCAPTIV_028117</name>
</gene>
<comment type="caution">
    <text evidence="3">The sequence shown here is derived from an EMBL/GenBank/DDBJ whole genome shotgun (WGS) entry which is preliminary data.</text>
</comment>
<keyword evidence="4" id="KW-1185">Reference proteome</keyword>
<organism evidence="3 4">
    <name type="scientific">Xenoophorus captivus</name>
    <dbReference type="NCBI Taxonomy" id="1517983"/>
    <lineage>
        <taxon>Eukaryota</taxon>
        <taxon>Metazoa</taxon>
        <taxon>Chordata</taxon>
        <taxon>Craniata</taxon>
        <taxon>Vertebrata</taxon>
        <taxon>Euteleostomi</taxon>
        <taxon>Actinopterygii</taxon>
        <taxon>Neopterygii</taxon>
        <taxon>Teleostei</taxon>
        <taxon>Neoteleostei</taxon>
        <taxon>Acanthomorphata</taxon>
        <taxon>Ovalentaria</taxon>
        <taxon>Atherinomorphae</taxon>
        <taxon>Cyprinodontiformes</taxon>
        <taxon>Goodeidae</taxon>
        <taxon>Xenoophorus</taxon>
    </lineage>
</organism>
<proteinExistence type="predicted"/>
<dbReference type="InterPro" id="IPR049883">
    <property type="entry name" value="NOTCH1_EGF-like"/>
</dbReference>
<dbReference type="Gene3D" id="1.20.5.10">
    <property type="match status" value="1"/>
</dbReference>